<protein>
    <submittedName>
        <fullName evidence="9">MFS family permease</fullName>
    </submittedName>
</protein>
<keyword evidence="4 7" id="KW-0812">Transmembrane</keyword>
<dbReference type="PROSITE" id="PS00217">
    <property type="entry name" value="SUGAR_TRANSPORT_2"/>
    <property type="match status" value="1"/>
</dbReference>
<feature type="transmembrane region" description="Helical" evidence="7">
    <location>
        <begin position="251"/>
        <end position="273"/>
    </location>
</feature>
<evidence type="ECO:0000256" key="1">
    <source>
        <dbReference type="ARBA" id="ARBA00004651"/>
    </source>
</evidence>
<evidence type="ECO:0000256" key="2">
    <source>
        <dbReference type="ARBA" id="ARBA00022448"/>
    </source>
</evidence>
<evidence type="ECO:0000313" key="9">
    <source>
        <dbReference type="EMBL" id="MBB5157233.1"/>
    </source>
</evidence>
<dbReference type="SUPFAM" id="SSF103473">
    <property type="entry name" value="MFS general substrate transporter"/>
    <property type="match status" value="1"/>
</dbReference>
<name>A0A840QIJ9_9PSEU</name>
<feature type="transmembrane region" description="Helical" evidence="7">
    <location>
        <begin position="344"/>
        <end position="367"/>
    </location>
</feature>
<keyword evidence="10" id="KW-1185">Reference proteome</keyword>
<dbReference type="PANTHER" id="PTHR43045">
    <property type="entry name" value="SHIKIMATE TRANSPORTER"/>
    <property type="match status" value="1"/>
</dbReference>
<proteinExistence type="predicted"/>
<dbReference type="InterPro" id="IPR005828">
    <property type="entry name" value="MFS_sugar_transport-like"/>
</dbReference>
<keyword evidence="5 7" id="KW-1133">Transmembrane helix</keyword>
<feature type="transmembrane region" description="Helical" evidence="7">
    <location>
        <begin position="64"/>
        <end position="85"/>
    </location>
</feature>
<dbReference type="InterPro" id="IPR036259">
    <property type="entry name" value="MFS_trans_sf"/>
</dbReference>
<feature type="transmembrane region" description="Helical" evidence="7">
    <location>
        <begin position="30"/>
        <end position="52"/>
    </location>
</feature>
<dbReference type="EMBL" id="JACHIW010000001">
    <property type="protein sequence ID" value="MBB5157233.1"/>
    <property type="molecule type" value="Genomic_DNA"/>
</dbReference>
<comment type="caution">
    <text evidence="9">The sequence shown here is derived from an EMBL/GenBank/DDBJ whole genome shotgun (WGS) entry which is preliminary data.</text>
</comment>
<dbReference type="InterPro" id="IPR005829">
    <property type="entry name" value="Sugar_transporter_CS"/>
</dbReference>
<organism evidence="9 10">
    <name type="scientific">Saccharopolyspora phatthalungensis</name>
    <dbReference type="NCBI Taxonomy" id="664693"/>
    <lineage>
        <taxon>Bacteria</taxon>
        <taxon>Bacillati</taxon>
        <taxon>Actinomycetota</taxon>
        <taxon>Actinomycetes</taxon>
        <taxon>Pseudonocardiales</taxon>
        <taxon>Pseudonocardiaceae</taxon>
        <taxon>Saccharopolyspora</taxon>
    </lineage>
</organism>
<evidence type="ECO:0000256" key="5">
    <source>
        <dbReference type="ARBA" id="ARBA00022989"/>
    </source>
</evidence>
<dbReference type="PANTHER" id="PTHR43045:SF4">
    <property type="entry name" value="TRANSPORTER YDFJ-RELATED"/>
    <property type="match status" value="1"/>
</dbReference>
<evidence type="ECO:0000256" key="6">
    <source>
        <dbReference type="ARBA" id="ARBA00023136"/>
    </source>
</evidence>
<feature type="transmembrane region" description="Helical" evidence="7">
    <location>
        <begin position="285"/>
        <end position="304"/>
    </location>
</feature>
<evidence type="ECO:0000256" key="4">
    <source>
        <dbReference type="ARBA" id="ARBA00022692"/>
    </source>
</evidence>
<sequence length="440" mass="46712">MVASVTDLRHGDAKHADPGRRTLRAAMFGFFVDMYDVYLPVVALAPAAGYFAPAGASTVEMATLTAAIFAVSLIGRPIGAIVFGVLGDRVGRRKTTVLVAAGFTICTGLIALLPGYSTIGLLAPVSLVALRLLDGIFLGGEYTAANPLAMEYAPREKRGVYGSLLNVGYPAALGSITVLTIVLLQILPSDGADSAYAVWGWRIPFVIGFVLSGAIFLYYLRSVPESEIWTKAEKPKKPLRILFAGRNLRRLGFAFLVGSGAWLTLDATVGIFASHFKSLGANPSVVNTAILISALVGIGMFPWIGAAGQRYGRRQVFLVLGAVNLVVAPTLLGLAVSGAKSTTMVLLCGCIVLLSTLAVWSVISAYLMELFPTEVRSSGYGIAYSLPSVIPALYPYYMIWLSGIMPYGYTPVVLLSAGGLFLMVGSWLSSDLRHIDLENA</sequence>
<feature type="transmembrane region" description="Helical" evidence="7">
    <location>
        <begin position="122"/>
        <end position="144"/>
    </location>
</feature>
<feature type="transmembrane region" description="Helical" evidence="7">
    <location>
        <begin position="409"/>
        <end position="428"/>
    </location>
</feature>
<keyword evidence="6 7" id="KW-0472">Membrane</keyword>
<reference evidence="9 10" key="1">
    <citation type="submission" date="2020-08" db="EMBL/GenBank/DDBJ databases">
        <title>Sequencing the genomes of 1000 actinobacteria strains.</title>
        <authorList>
            <person name="Klenk H.-P."/>
        </authorList>
    </citation>
    <scope>NUCLEOTIDE SEQUENCE [LARGE SCALE GENOMIC DNA]</scope>
    <source>
        <strain evidence="9 10">DSM 45584</strain>
    </source>
</reference>
<feature type="transmembrane region" description="Helical" evidence="7">
    <location>
        <begin position="379"/>
        <end position="397"/>
    </location>
</feature>
<keyword evidence="2" id="KW-0813">Transport</keyword>
<evidence type="ECO:0000259" key="8">
    <source>
        <dbReference type="PROSITE" id="PS50850"/>
    </source>
</evidence>
<dbReference type="GO" id="GO:0022857">
    <property type="term" value="F:transmembrane transporter activity"/>
    <property type="evidence" value="ECO:0007669"/>
    <property type="project" value="InterPro"/>
</dbReference>
<feature type="domain" description="Major facilitator superfamily (MFS) profile" evidence="8">
    <location>
        <begin position="22"/>
        <end position="434"/>
    </location>
</feature>
<dbReference type="PROSITE" id="PS50850">
    <property type="entry name" value="MFS"/>
    <property type="match status" value="1"/>
</dbReference>
<comment type="subcellular location">
    <subcellularLocation>
        <location evidence="1">Cell membrane</location>
        <topology evidence="1">Multi-pass membrane protein</topology>
    </subcellularLocation>
</comment>
<feature type="transmembrane region" description="Helical" evidence="7">
    <location>
        <begin position="199"/>
        <end position="220"/>
    </location>
</feature>
<evidence type="ECO:0000256" key="3">
    <source>
        <dbReference type="ARBA" id="ARBA00022475"/>
    </source>
</evidence>
<accession>A0A840QIJ9</accession>
<dbReference type="GO" id="GO:0005886">
    <property type="term" value="C:plasma membrane"/>
    <property type="evidence" value="ECO:0007669"/>
    <property type="project" value="UniProtKB-SubCell"/>
</dbReference>
<evidence type="ECO:0000256" key="7">
    <source>
        <dbReference type="SAM" id="Phobius"/>
    </source>
</evidence>
<dbReference type="InterPro" id="IPR020846">
    <property type="entry name" value="MFS_dom"/>
</dbReference>
<dbReference type="Gene3D" id="1.20.1250.20">
    <property type="entry name" value="MFS general substrate transporter like domains"/>
    <property type="match status" value="2"/>
</dbReference>
<feature type="transmembrane region" description="Helical" evidence="7">
    <location>
        <begin position="97"/>
        <end position="116"/>
    </location>
</feature>
<gene>
    <name evidence="9" type="ORF">BJ970_004767</name>
</gene>
<dbReference type="Pfam" id="PF00083">
    <property type="entry name" value="Sugar_tr"/>
    <property type="match status" value="2"/>
</dbReference>
<dbReference type="AlphaFoldDB" id="A0A840QIJ9"/>
<feature type="transmembrane region" description="Helical" evidence="7">
    <location>
        <begin position="164"/>
        <end position="187"/>
    </location>
</feature>
<dbReference type="Proteomes" id="UP000584374">
    <property type="component" value="Unassembled WGS sequence"/>
</dbReference>
<evidence type="ECO:0000313" key="10">
    <source>
        <dbReference type="Proteomes" id="UP000584374"/>
    </source>
</evidence>
<keyword evidence="3" id="KW-1003">Cell membrane</keyword>
<feature type="transmembrane region" description="Helical" evidence="7">
    <location>
        <begin position="316"/>
        <end position="338"/>
    </location>
</feature>